<proteinExistence type="predicted"/>
<feature type="transmembrane region" description="Helical" evidence="1">
    <location>
        <begin position="198"/>
        <end position="225"/>
    </location>
</feature>
<keyword evidence="3" id="KW-1185">Reference proteome</keyword>
<dbReference type="EMBL" id="CAJB01000428">
    <property type="protein sequence ID" value="CCH80420.1"/>
    <property type="molecule type" value="Genomic_DNA"/>
</dbReference>
<keyword evidence="1" id="KW-1133">Transmembrane helix</keyword>
<name>A0A077M8S5_9MICO</name>
<evidence type="ECO:0000313" key="3">
    <source>
        <dbReference type="Proteomes" id="UP000035721"/>
    </source>
</evidence>
<accession>A0A077M8S5</accession>
<feature type="transmembrane region" description="Helical" evidence="1">
    <location>
        <begin position="325"/>
        <end position="350"/>
    </location>
</feature>
<organism evidence="2 3">
    <name type="scientific">Nostocoides japonicum T1-X7</name>
    <dbReference type="NCBI Taxonomy" id="1194083"/>
    <lineage>
        <taxon>Bacteria</taxon>
        <taxon>Bacillati</taxon>
        <taxon>Actinomycetota</taxon>
        <taxon>Actinomycetes</taxon>
        <taxon>Micrococcales</taxon>
        <taxon>Intrasporangiaceae</taxon>
        <taxon>Nostocoides</taxon>
    </lineage>
</organism>
<protein>
    <submittedName>
        <fullName evidence="2">Putative transmembrane protein</fullName>
    </submittedName>
</protein>
<dbReference type="STRING" id="1194083.BN12_920008"/>
<keyword evidence="1" id="KW-0472">Membrane</keyword>
<keyword evidence="1 2" id="KW-0812">Transmembrane</keyword>
<reference evidence="2 3" key="1">
    <citation type="journal article" date="2013" name="ISME J.">
        <title>A metabolic model for members of the genus Tetrasphaera involved in enhanced biological phosphorus removal.</title>
        <authorList>
            <person name="Kristiansen R."/>
            <person name="Nguyen H.T.T."/>
            <person name="Saunders A.M."/>
            <person name="Nielsen J.L."/>
            <person name="Wimmer R."/>
            <person name="Le V.Q."/>
            <person name="McIlroy S.J."/>
            <person name="Petrovski S."/>
            <person name="Seviour R.J."/>
            <person name="Calteau A."/>
            <person name="Nielsen K.L."/>
            <person name="Nielsen P.H."/>
        </authorList>
    </citation>
    <scope>NUCLEOTIDE SEQUENCE [LARGE SCALE GENOMIC DNA]</scope>
    <source>
        <strain evidence="2 3">T1-X7</strain>
    </source>
</reference>
<feature type="transmembrane region" description="Helical" evidence="1">
    <location>
        <begin position="266"/>
        <end position="284"/>
    </location>
</feature>
<dbReference type="Proteomes" id="UP000035721">
    <property type="component" value="Unassembled WGS sequence"/>
</dbReference>
<evidence type="ECO:0000256" key="1">
    <source>
        <dbReference type="SAM" id="Phobius"/>
    </source>
</evidence>
<dbReference type="AlphaFoldDB" id="A0A077M8S5"/>
<feature type="transmembrane region" description="Helical" evidence="1">
    <location>
        <begin position="237"/>
        <end position="254"/>
    </location>
</feature>
<feature type="transmembrane region" description="Helical" evidence="1">
    <location>
        <begin position="163"/>
        <end position="192"/>
    </location>
</feature>
<evidence type="ECO:0000313" key="2">
    <source>
        <dbReference type="EMBL" id="CCH80420.1"/>
    </source>
</evidence>
<feature type="transmembrane region" description="Helical" evidence="1">
    <location>
        <begin position="291"/>
        <end position="313"/>
    </location>
</feature>
<feature type="transmembrane region" description="Helical" evidence="1">
    <location>
        <begin position="362"/>
        <end position="379"/>
    </location>
</feature>
<gene>
    <name evidence="2" type="ORF">BN12_920008</name>
</gene>
<dbReference type="RefSeq" id="WP_048552474.1">
    <property type="nucleotide sequence ID" value="NZ_HF570958.1"/>
</dbReference>
<feature type="transmembrane region" description="Helical" evidence="1">
    <location>
        <begin position="391"/>
        <end position="413"/>
    </location>
</feature>
<sequence>MSGAPPTRSADPFPEDSLALVGGPLGRHATVRPWMAAVWPLVALAALPVAGGVVQKAYCVDHGWLGQPMFWRQCFSDIPVQYSAGALGRGLGAYLSGSAHVDQPLVTGAVMSVLGGLVPSGAQVPEQRAYFFLWTLLATLLLMATTWFTAAARPRHAVDAAQVALSPLVVITILAGPDIVGVALVSAGMWAWARRRPALAGVLLGAAVMARTYPILVVAALALLAVRAGRHRDLGRLLAWAGGVAVLLVGIGLVTDLDTLTAAYRAWWSGGAGFGSVWFIPQLAGHPLPVWVATSAAAVGVLVALCAGFVLAFGADRRPTWSQVALVVVAIALVTGKTFPVQASLALLPLAALCGVRWRDHLIWVATEALHFVAVWLYIGGFTKPDRGLPPAWYAFFLLLRIAGVAYLVWCVWQQAMARPTHPPDPAWPDDPERDEVVDELAGPLTDAPDRVIAVTR</sequence>
<dbReference type="OrthoDB" id="3348156at2"/>
<feature type="transmembrane region" description="Helical" evidence="1">
    <location>
        <begin position="129"/>
        <end position="151"/>
    </location>
</feature>
<comment type="caution">
    <text evidence="2">The sequence shown here is derived from an EMBL/GenBank/DDBJ whole genome shotgun (WGS) entry which is preliminary data.</text>
</comment>